<name>A0ACB6ZW03_THEGA</name>
<keyword evidence="2" id="KW-1185">Reference proteome</keyword>
<gene>
    <name evidence="1" type="ORF">BDM02DRAFT_3106958</name>
</gene>
<reference evidence="1" key="1">
    <citation type="submission" date="2019-10" db="EMBL/GenBank/DDBJ databases">
        <authorList>
            <consortium name="DOE Joint Genome Institute"/>
            <person name="Kuo A."/>
            <person name="Miyauchi S."/>
            <person name="Kiss E."/>
            <person name="Drula E."/>
            <person name="Kohler A."/>
            <person name="Sanchez-Garcia M."/>
            <person name="Andreopoulos B."/>
            <person name="Barry K.W."/>
            <person name="Bonito G."/>
            <person name="Buee M."/>
            <person name="Carver A."/>
            <person name="Chen C."/>
            <person name="Cichocki N."/>
            <person name="Clum A."/>
            <person name="Culley D."/>
            <person name="Crous P.W."/>
            <person name="Fauchery L."/>
            <person name="Girlanda M."/>
            <person name="Hayes R."/>
            <person name="Keri Z."/>
            <person name="Labutti K."/>
            <person name="Lipzen A."/>
            <person name="Lombard V."/>
            <person name="Magnuson J."/>
            <person name="Maillard F."/>
            <person name="Morin E."/>
            <person name="Murat C."/>
            <person name="Nolan M."/>
            <person name="Ohm R."/>
            <person name="Pangilinan J."/>
            <person name="Pereira M."/>
            <person name="Perotto S."/>
            <person name="Peter M."/>
            <person name="Riley R."/>
            <person name="Sitrit Y."/>
            <person name="Stielow B."/>
            <person name="Szollosi G."/>
            <person name="Zifcakova L."/>
            <person name="Stursova M."/>
            <person name="Spatafora J.W."/>
            <person name="Tedersoo L."/>
            <person name="Vaario L.-M."/>
            <person name="Yamada A."/>
            <person name="Yan M."/>
            <person name="Wang P."/>
            <person name="Xu J."/>
            <person name="Bruns T."/>
            <person name="Baldrian P."/>
            <person name="Vilgalys R."/>
            <person name="Henrissat B."/>
            <person name="Grigoriev I.V."/>
            <person name="Hibbett D."/>
            <person name="Nagy L.G."/>
            <person name="Martin F.M."/>
        </authorList>
    </citation>
    <scope>NUCLEOTIDE SEQUENCE</scope>
    <source>
        <strain evidence="1">P2</strain>
    </source>
</reference>
<dbReference type="Proteomes" id="UP000886501">
    <property type="component" value="Unassembled WGS sequence"/>
</dbReference>
<evidence type="ECO:0000313" key="1">
    <source>
        <dbReference type="EMBL" id="KAF9653837.1"/>
    </source>
</evidence>
<comment type="caution">
    <text evidence="1">The sequence shown here is derived from an EMBL/GenBank/DDBJ whole genome shotgun (WGS) entry which is preliminary data.</text>
</comment>
<proteinExistence type="predicted"/>
<reference evidence="1" key="2">
    <citation type="journal article" date="2020" name="Nat. Commun.">
        <title>Large-scale genome sequencing of mycorrhizal fungi provides insights into the early evolution of symbiotic traits.</title>
        <authorList>
            <person name="Miyauchi S."/>
            <person name="Kiss E."/>
            <person name="Kuo A."/>
            <person name="Drula E."/>
            <person name="Kohler A."/>
            <person name="Sanchez-Garcia M."/>
            <person name="Morin E."/>
            <person name="Andreopoulos B."/>
            <person name="Barry K.W."/>
            <person name="Bonito G."/>
            <person name="Buee M."/>
            <person name="Carver A."/>
            <person name="Chen C."/>
            <person name="Cichocki N."/>
            <person name="Clum A."/>
            <person name="Culley D."/>
            <person name="Crous P.W."/>
            <person name="Fauchery L."/>
            <person name="Girlanda M."/>
            <person name="Hayes R.D."/>
            <person name="Keri Z."/>
            <person name="LaButti K."/>
            <person name="Lipzen A."/>
            <person name="Lombard V."/>
            <person name="Magnuson J."/>
            <person name="Maillard F."/>
            <person name="Murat C."/>
            <person name="Nolan M."/>
            <person name="Ohm R.A."/>
            <person name="Pangilinan J."/>
            <person name="Pereira M.F."/>
            <person name="Perotto S."/>
            <person name="Peter M."/>
            <person name="Pfister S."/>
            <person name="Riley R."/>
            <person name="Sitrit Y."/>
            <person name="Stielow J.B."/>
            <person name="Szollosi G."/>
            <person name="Zifcakova L."/>
            <person name="Stursova M."/>
            <person name="Spatafora J.W."/>
            <person name="Tedersoo L."/>
            <person name="Vaario L.M."/>
            <person name="Yamada A."/>
            <person name="Yan M."/>
            <person name="Wang P."/>
            <person name="Xu J."/>
            <person name="Bruns T."/>
            <person name="Baldrian P."/>
            <person name="Vilgalys R."/>
            <person name="Dunand C."/>
            <person name="Henrissat B."/>
            <person name="Grigoriev I.V."/>
            <person name="Hibbett D."/>
            <person name="Nagy L.G."/>
            <person name="Martin F.M."/>
        </authorList>
    </citation>
    <scope>NUCLEOTIDE SEQUENCE</scope>
    <source>
        <strain evidence="1">P2</strain>
    </source>
</reference>
<accession>A0ACB6ZW03</accession>
<protein>
    <submittedName>
        <fullName evidence="1">Uncharacterized protein</fullName>
    </submittedName>
</protein>
<evidence type="ECO:0000313" key="2">
    <source>
        <dbReference type="Proteomes" id="UP000886501"/>
    </source>
</evidence>
<sequence length="141" mass="15105">MSDKTIKIVSKQLTGSDSSFPPLAMQIISLVDSYMIWVGTTSDSQGEQVGGAELAPLQGHLARDWTCAMPPVYEGGTTTASTLFRSADSDAAFSMSQRLAKRFKKQIFLSVDVSPEVHSSGQGPAVLLEVEKGVVEQLRGL</sequence>
<dbReference type="EMBL" id="MU117962">
    <property type="protein sequence ID" value="KAF9653837.1"/>
    <property type="molecule type" value="Genomic_DNA"/>
</dbReference>
<organism evidence="1 2">
    <name type="scientific">Thelephora ganbajun</name>
    <name type="common">Ganba fungus</name>
    <dbReference type="NCBI Taxonomy" id="370292"/>
    <lineage>
        <taxon>Eukaryota</taxon>
        <taxon>Fungi</taxon>
        <taxon>Dikarya</taxon>
        <taxon>Basidiomycota</taxon>
        <taxon>Agaricomycotina</taxon>
        <taxon>Agaricomycetes</taxon>
        <taxon>Thelephorales</taxon>
        <taxon>Thelephoraceae</taxon>
        <taxon>Thelephora</taxon>
    </lineage>
</organism>